<proteinExistence type="predicted"/>
<keyword evidence="3" id="KW-1185">Reference proteome</keyword>
<evidence type="ECO:0000256" key="1">
    <source>
        <dbReference type="SAM" id="MobiDB-lite"/>
    </source>
</evidence>
<protein>
    <submittedName>
        <fullName evidence="2">Uncharacterized protein</fullName>
    </submittedName>
</protein>
<name>A0A9D4BXA0_DREPO</name>
<organism evidence="2 3">
    <name type="scientific">Dreissena polymorpha</name>
    <name type="common">Zebra mussel</name>
    <name type="synonym">Mytilus polymorpha</name>
    <dbReference type="NCBI Taxonomy" id="45954"/>
    <lineage>
        <taxon>Eukaryota</taxon>
        <taxon>Metazoa</taxon>
        <taxon>Spiralia</taxon>
        <taxon>Lophotrochozoa</taxon>
        <taxon>Mollusca</taxon>
        <taxon>Bivalvia</taxon>
        <taxon>Autobranchia</taxon>
        <taxon>Heteroconchia</taxon>
        <taxon>Euheterodonta</taxon>
        <taxon>Imparidentia</taxon>
        <taxon>Neoheterodontei</taxon>
        <taxon>Myida</taxon>
        <taxon>Dreissenoidea</taxon>
        <taxon>Dreissenidae</taxon>
        <taxon>Dreissena</taxon>
    </lineage>
</organism>
<comment type="caution">
    <text evidence="2">The sequence shown here is derived from an EMBL/GenBank/DDBJ whole genome shotgun (WGS) entry which is preliminary data.</text>
</comment>
<sequence>MDSSDVVHTQPIPTGEEVSGTEREIFAMENGRPAGEAERCTDEAEEKTRRSEFIPEAGNGSTEPGVDTAKQNMTQDTAVQEQ</sequence>
<accession>A0A9D4BXA0</accession>
<feature type="compositionally biased region" description="Basic and acidic residues" evidence="1">
    <location>
        <begin position="35"/>
        <end position="53"/>
    </location>
</feature>
<evidence type="ECO:0000313" key="3">
    <source>
        <dbReference type="Proteomes" id="UP000828390"/>
    </source>
</evidence>
<evidence type="ECO:0000313" key="2">
    <source>
        <dbReference type="EMBL" id="KAH3711363.1"/>
    </source>
</evidence>
<dbReference type="AlphaFoldDB" id="A0A9D4BXA0"/>
<dbReference type="Proteomes" id="UP000828390">
    <property type="component" value="Unassembled WGS sequence"/>
</dbReference>
<reference evidence="2" key="2">
    <citation type="submission" date="2020-11" db="EMBL/GenBank/DDBJ databases">
        <authorList>
            <person name="McCartney M.A."/>
            <person name="Auch B."/>
            <person name="Kono T."/>
            <person name="Mallez S."/>
            <person name="Becker A."/>
            <person name="Gohl D.M."/>
            <person name="Silverstein K.A.T."/>
            <person name="Koren S."/>
            <person name="Bechman K.B."/>
            <person name="Herman A."/>
            <person name="Abrahante J.E."/>
            <person name="Garbe J."/>
        </authorList>
    </citation>
    <scope>NUCLEOTIDE SEQUENCE</scope>
    <source>
        <strain evidence="2">Duluth1</strain>
        <tissue evidence="2">Whole animal</tissue>
    </source>
</reference>
<reference evidence="2" key="1">
    <citation type="journal article" date="2019" name="bioRxiv">
        <title>The Genome of the Zebra Mussel, Dreissena polymorpha: A Resource for Invasive Species Research.</title>
        <authorList>
            <person name="McCartney M.A."/>
            <person name="Auch B."/>
            <person name="Kono T."/>
            <person name="Mallez S."/>
            <person name="Zhang Y."/>
            <person name="Obille A."/>
            <person name="Becker A."/>
            <person name="Abrahante J.E."/>
            <person name="Garbe J."/>
            <person name="Badalamenti J.P."/>
            <person name="Herman A."/>
            <person name="Mangelson H."/>
            <person name="Liachko I."/>
            <person name="Sullivan S."/>
            <person name="Sone E.D."/>
            <person name="Koren S."/>
            <person name="Silverstein K.A.T."/>
            <person name="Beckman K.B."/>
            <person name="Gohl D.M."/>
        </authorList>
    </citation>
    <scope>NUCLEOTIDE SEQUENCE</scope>
    <source>
        <strain evidence="2">Duluth1</strain>
        <tissue evidence="2">Whole animal</tissue>
    </source>
</reference>
<dbReference type="EMBL" id="JAIWYP010000014">
    <property type="protein sequence ID" value="KAH3711363.1"/>
    <property type="molecule type" value="Genomic_DNA"/>
</dbReference>
<feature type="compositionally biased region" description="Polar residues" evidence="1">
    <location>
        <begin position="69"/>
        <end position="82"/>
    </location>
</feature>
<gene>
    <name evidence="2" type="ORF">DPMN_070868</name>
</gene>
<feature type="region of interest" description="Disordered" evidence="1">
    <location>
        <begin position="1"/>
        <end position="82"/>
    </location>
</feature>